<evidence type="ECO:0000313" key="17">
    <source>
        <dbReference type="Proteomes" id="UP001519343"/>
    </source>
</evidence>
<evidence type="ECO:0000256" key="9">
    <source>
        <dbReference type="ARBA" id="ARBA00016808"/>
    </source>
</evidence>
<evidence type="ECO:0000256" key="3">
    <source>
        <dbReference type="ARBA" id="ARBA00001936"/>
    </source>
</evidence>
<keyword evidence="12" id="KW-0378">Hydrolase</keyword>
<comment type="caution">
    <text evidence="16">The sequence shown here is derived from an EMBL/GenBank/DDBJ whole genome shotgun (WGS) entry which is preliminary data.</text>
</comment>
<comment type="subcellular location">
    <subcellularLocation>
        <location evidence="6">Cytoplasm</location>
    </subcellularLocation>
</comment>
<dbReference type="Proteomes" id="UP001519343">
    <property type="component" value="Unassembled WGS sequence"/>
</dbReference>
<dbReference type="InterPro" id="IPR011042">
    <property type="entry name" value="6-blade_b-propeller_TolB-like"/>
</dbReference>
<name>A0ABS4GM30_9BACL</name>
<evidence type="ECO:0000256" key="5">
    <source>
        <dbReference type="ARBA" id="ARBA00001947"/>
    </source>
</evidence>
<evidence type="ECO:0000259" key="15">
    <source>
        <dbReference type="Pfam" id="PF08450"/>
    </source>
</evidence>
<evidence type="ECO:0000256" key="13">
    <source>
        <dbReference type="ARBA" id="ARBA00022837"/>
    </source>
</evidence>
<evidence type="ECO:0000256" key="10">
    <source>
        <dbReference type="ARBA" id="ARBA00022490"/>
    </source>
</evidence>
<dbReference type="InterPro" id="IPR008367">
    <property type="entry name" value="Regucalcin"/>
</dbReference>
<evidence type="ECO:0000256" key="8">
    <source>
        <dbReference type="ARBA" id="ARBA00013227"/>
    </source>
</evidence>
<protein>
    <recommendedName>
        <fullName evidence="9">Regucalcin</fullName>
        <ecNumber evidence="8">3.1.1.17</ecNumber>
    </recommendedName>
    <alternativeName>
        <fullName evidence="14">Gluconolactonase</fullName>
    </alternativeName>
</protein>
<dbReference type="InterPro" id="IPR005511">
    <property type="entry name" value="SMP-30"/>
</dbReference>
<evidence type="ECO:0000256" key="12">
    <source>
        <dbReference type="ARBA" id="ARBA00022801"/>
    </source>
</evidence>
<evidence type="ECO:0000256" key="7">
    <source>
        <dbReference type="ARBA" id="ARBA00008853"/>
    </source>
</evidence>
<evidence type="ECO:0000256" key="11">
    <source>
        <dbReference type="ARBA" id="ARBA00022723"/>
    </source>
</evidence>
<evidence type="ECO:0000256" key="4">
    <source>
        <dbReference type="ARBA" id="ARBA00001946"/>
    </source>
</evidence>
<evidence type="ECO:0000256" key="6">
    <source>
        <dbReference type="ARBA" id="ARBA00004496"/>
    </source>
</evidence>
<feature type="domain" description="SMP-30/Gluconolactonase/LRE-like region" evidence="15">
    <location>
        <begin position="13"/>
        <end position="255"/>
    </location>
</feature>
<dbReference type="EC" id="3.1.1.17" evidence="8"/>
<keyword evidence="11" id="KW-0479">Metal-binding</keyword>
<evidence type="ECO:0000256" key="14">
    <source>
        <dbReference type="ARBA" id="ARBA00032464"/>
    </source>
</evidence>
<evidence type="ECO:0000313" key="16">
    <source>
        <dbReference type="EMBL" id="MBP1931328.1"/>
    </source>
</evidence>
<dbReference type="SUPFAM" id="SSF63829">
    <property type="entry name" value="Calcium-dependent phosphotriesterase"/>
    <property type="match status" value="1"/>
</dbReference>
<dbReference type="EMBL" id="JAGGKT010000002">
    <property type="protein sequence ID" value="MBP1931328.1"/>
    <property type="molecule type" value="Genomic_DNA"/>
</dbReference>
<organism evidence="16 17">
    <name type="scientific">Ammoniphilus resinae</name>
    <dbReference type="NCBI Taxonomy" id="861532"/>
    <lineage>
        <taxon>Bacteria</taxon>
        <taxon>Bacillati</taxon>
        <taxon>Bacillota</taxon>
        <taxon>Bacilli</taxon>
        <taxon>Bacillales</taxon>
        <taxon>Paenibacillaceae</taxon>
        <taxon>Aneurinibacillus group</taxon>
        <taxon>Ammoniphilus</taxon>
    </lineage>
</organism>
<keyword evidence="13" id="KW-0106">Calcium</keyword>
<dbReference type="Gene3D" id="2.120.10.30">
    <property type="entry name" value="TolB, C-terminal domain"/>
    <property type="match status" value="1"/>
</dbReference>
<dbReference type="PANTHER" id="PTHR10907:SF47">
    <property type="entry name" value="REGUCALCIN"/>
    <property type="match status" value="1"/>
</dbReference>
<sequence>MELELIFDAKATLGEGPSWDAKKQVLYWVDIVEQKVHIFDPKTGKDEAIDVGIEAGAVVPCKSGGLMLATRNGFYALNLEKKELTAIVDPEADFPGNRFNDGKCDAAGRFWAGTMEDAEVNITGSLYRLDRDLSVTKVLDGVAISNGIAWEKDNQTMYFIDSPTKQVVAFDFDLETGALSNKRIAVTIPDGEGIPDGMTIDSEGMLWVAQWGGYQVSRWNPDTGERIGSIKLPVGQVTSCVFGGEKLDELYITTASRGLDEASLKEQPSAGGLFRVKTGITGSVTYEFAD</sequence>
<dbReference type="PRINTS" id="PR01791">
    <property type="entry name" value="REGUCALCIN"/>
</dbReference>
<evidence type="ECO:0000256" key="2">
    <source>
        <dbReference type="ARBA" id="ARBA00001913"/>
    </source>
</evidence>
<evidence type="ECO:0000256" key="1">
    <source>
        <dbReference type="ARBA" id="ARBA00001589"/>
    </source>
</evidence>
<gene>
    <name evidence="16" type="ORF">J2Z37_001325</name>
</gene>
<reference evidence="16 17" key="1">
    <citation type="submission" date="2021-03" db="EMBL/GenBank/DDBJ databases">
        <title>Genomic Encyclopedia of Type Strains, Phase IV (KMG-IV): sequencing the most valuable type-strain genomes for metagenomic binning, comparative biology and taxonomic classification.</title>
        <authorList>
            <person name="Goeker M."/>
        </authorList>
    </citation>
    <scope>NUCLEOTIDE SEQUENCE [LARGE SCALE GENOMIC DNA]</scope>
    <source>
        <strain evidence="16 17">DSM 24738</strain>
    </source>
</reference>
<comment type="similarity">
    <text evidence="7">Belongs to the SMP-30/CGR1 family.</text>
</comment>
<comment type="catalytic activity">
    <reaction evidence="1">
        <text>D-glucono-1,5-lactone + H2O = D-gluconate + H(+)</text>
        <dbReference type="Rhea" id="RHEA:10440"/>
        <dbReference type="ChEBI" id="CHEBI:15377"/>
        <dbReference type="ChEBI" id="CHEBI:15378"/>
        <dbReference type="ChEBI" id="CHEBI:16217"/>
        <dbReference type="ChEBI" id="CHEBI:18391"/>
        <dbReference type="EC" id="3.1.1.17"/>
    </reaction>
</comment>
<dbReference type="InterPro" id="IPR013658">
    <property type="entry name" value="SGL"/>
</dbReference>
<dbReference type="PRINTS" id="PR01790">
    <property type="entry name" value="SMP30FAMILY"/>
</dbReference>
<comment type="cofactor">
    <cofactor evidence="3">
        <name>Mn(2+)</name>
        <dbReference type="ChEBI" id="CHEBI:29035"/>
    </cofactor>
</comment>
<comment type="cofactor">
    <cofactor evidence="5">
        <name>Zn(2+)</name>
        <dbReference type="ChEBI" id="CHEBI:29105"/>
    </cofactor>
</comment>
<dbReference type="Pfam" id="PF08450">
    <property type="entry name" value="SGL"/>
    <property type="match status" value="1"/>
</dbReference>
<dbReference type="PANTHER" id="PTHR10907">
    <property type="entry name" value="REGUCALCIN"/>
    <property type="match status" value="1"/>
</dbReference>
<comment type="cofactor">
    <cofactor evidence="2">
        <name>Ca(2+)</name>
        <dbReference type="ChEBI" id="CHEBI:29108"/>
    </cofactor>
</comment>
<keyword evidence="10" id="KW-0963">Cytoplasm</keyword>
<comment type="cofactor">
    <cofactor evidence="4">
        <name>Mg(2+)</name>
        <dbReference type="ChEBI" id="CHEBI:18420"/>
    </cofactor>
</comment>
<keyword evidence="17" id="KW-1185">Reference proteome</keyword>
<accession>A0ABS4GM30</accession>
<proteinExistence type="inferred from homology"/>
<dbReference type="RefSeq" id="WP_209809397.1">
    <property type="nucleotide sequence ID" value="NZ_JAGGKT010000002.1"/>
</dbReference>